<dbReference type="GeneID" id="8382993"/>
<dbReference type="eggNOG" id="arCOG00428">
    <property type="taxonomic scope" value="Archaea"/>
</dbReference>
<keyword evidence="1" id="KW-0540">Nuclease</keyword>
<accession>C7NTS0</accession>
<dbReference type="OrthoDB" id="157374at2157"/>
<dbReference type="Proteomes" id="UP000002071">
    <property type="component" value="Chromosome"/>
</dbReference>
<dbReference type="HOGENOM" id="CLU_036273_0_0_2"/>
<dbReference type="RefSeq" id="WP_015788489.1">
    <property type="nucleotide sequence ID" value="NC_013158.1"/>
</dbReference>
<reference evidence="1 2" key="1">
    <citation type="journal article" date="2009" name="Stand. Genomic Sci.">
        <title>Complete genome sequence of Halorhabdus utahensis type strain (AX-2).</title>
        <authorList>
            <person name="Anderson I."/>
            <person name="Tindall B.J."/>
            <person name="Pomrenke H."/>
            <person name="Goker M."/>
            <person name="Lapidus A."/>
            <person name="Nolan M."/>
            <person name="Copeland A."/>
            <person name="Glavina Del Rio T."/>
            <person name="Chen F."/>
            <person name="Tice H."/>
            <person name="Cheng J.F."/>
            <person name="Lucas S."/>
            <person name="Chertkov O."/>
            <person name="Bruce D."/>
            <person name="Brettin T."/>
            <person name="Detter J.C."/>
            <person name="Han C."/>
            <person name="Goodwin L."/>
            <person name="Land M."/>
            <person name="Hauser L."/>
            <person name="Chang Y.J."/>
            <person name="Jeffries C.D."/>
            <person name="Pitluck S."/>
            <person name="Pati A."/>
            <person name="Mavromatis K."/>
            <person name="Ivanova N."/>
            <person name="Ovchinnikova G."/>
            <person name="Chen A."/>
            <person name="Palaniappan K."/>
            <person name="Chain P."/>
            <person name="Rohde M."/>
            <person name="Bristow J."/>
            <person name="Eisen J.A."/>
            <person name="Markowitz V."/>
            <person name="Hugenholtz P."/>
            <person name="Kyrpides N.C."/>
            <person name="Klenk H.P."/>
        </authorList>
    </citation>
    <scope>NUCLEOTIDE SEQUENCE [LARGE SCALE GENOMIC DNA]</scope>
    <source>
        <strain evidence="2">DSM 12940 / JCM 11049 / AX-2</strain>
    </source>
</reference>
<dbReference type="AlphaFoldDB" id="C7NTS0"/>
<dbReference type="EMBL" id="CP001687">
    <property type="protein sequence ID" value="ACV10909.1"/>
    <property type="molecule type" value="Genomic_DNA"/>
</dbReference>
<keyword evidence="1" id="KW-0269">Exonuclease</keyword>
<organism evidence="1 2">
    <name type="scientific">Halorhabdus utahensis (strain DSM 12940 / JCM 11049 / AX-2)</name>
    <dbReference type="NCBI Taxonomy" id="519442"/>
    <lineage>
        <taxon>Archaea</taxon>
        <taxon>Methanobacteriati</taxon>
        <taxon>Methanobacteriota</taxon>
        <taxon>Stenosarchaea group</taxon>
        <taxon>Halobacteria</taxon>
        <taxon>Halobacteriales</taxon>
        <taxon>Haloarculaceae</taxon>
        <taxon>Halorhabdus</taxon>
    </lineage>
</organism>
<sequence>MSTTGRQSGEGARDAASRLREAGLVHLAPVATGDAIAATGVLARALDAIGVPFQISVVQTPADAARATEADRTVTLGPASQDADLTLGSDRPASVAAFGVARSLDAPTTDATDVVALAAAGVVAAGDEPTGALADALEEADIERRPGVAVPTADLADGLAYSTLVHAPFSGDPEAARATLAERDALDPKDDEARLRAASIVALTAVEGADADSRASEAVEDVLRPYAGGPLTTIGGYADVLDAAAREQPGVAVALALGHEPAIEGALSAWRTHAERAHDAVRDATVRRHAGLVVAETAGPTGTVARLVRDFRSPEPLALVADGDRATLAAIADHDARAILDSATASIDHAEAVAGDADRAHLTVSGATETLVAAVREVIADE</sequence>
<proteinExistence type="predicted"/>
<gene>
    <name evidence="1" type="ordered locus">Huta_0724</name>
</gene>
<protein>
    <submittedName>
        <fullName evidence="1">Putative exonuclease RecJ</fullName>
    </submittedName>
</protein>
<dbReference type="GO" id="GO:0004527">
    <property type="term" value="F:exonuclease activity"/>
    <property type="evidence" value="ECO:0007669"/>
    <property type="project" value="UniProtKB-KW"/>
</dbReference>
<name>C7NTS0_HALUD</name>
<dbReference type="KEGG" id="hut:Huta_0724"/>
<keyword evidence="2" id="KW-1185">Reference proteome</keyword>
<dbReference type="STRING" id="519442.Huta_0724"/>
<evidence type="ECO:0000313" key="2">
    <source>
        <dbReference type="Proteomes" id="UP000002071"/>
    </source>
</evidence>
<keyword evidence="1" id="KW-0378">Hydrolase</keyword>
<evidence type="ECO:0000313" key="1">
    <source>
        <dbReference type="EMBL" id="ACV10909.1"/>
    </source>
</evidence>